<dbReference type="KEGG" id="hara:AArcS_2166"/>
<reference evidence="3" key="1">
    <citation type="submission" date="2020-11" db="EMBL/GenBank/DDBJ databases">
        <title>Carbohydrate-dependent, anaerobic sulfur respiration: A novel catabolism in halophilic archaea.</title>
        <authorList>
            <person name="Sorokin D.Y."/>
            <person name="Messina E."/>
            <person name="Smedile F."/>
            <person name="La Cono V."/>
            <person name="Hallsworth J.E."/>
            <person name="Yakimov M.M."/>
        </authorList>
    </citation>
    <scope>NUCLEOTIDE SEQUENCE</scope>
    <source>
        <strain evidence="3">AArc-S</strain>
    </source>
</reference>
<dbReference type="InterPro" id="IPR050563">
    <property type="entry name" value="4-hydroxybenzoyl-CoA_TE"/>
</dbReference>
<dbReference type="GeneID" id="70685543"/>
<dbReference type="GO" id="GO:0047617">
    <property type="term" value="F:fatty acyl-CoA hydrolase activity"/>
    <property type="evidence" value="ECO:0007669"/>
    <property type="project" value="TreeGrafter"/>
</dbReference>
<keyword evidence="4" id="KW-1185">Reference proteome</keyword>
<dbReference type="CDD" id="cd00586">
    <property type="entry name" value="4HBT"/>
    <property type="match status" value="1"/>
</dbReference>
<dbReference type="RefSeq" id="WP_238477418.1">
    <property type="nucleotide sequence ID" value="NZ_CP064786.1"/>
</dbReference>
<evidence type="ECO:0000313" key="3">
    <source>
        <dbReference type="EMBL" id="QSG03364.1"/>
    </source>
</evidence>
<protein>
    <submittedName>
        <fullName evidence="3">Acyl-CoA thioesterase FadM</fullName>
    </submittedName>
</protein>
<evidence type="ECO:0000256" key="1">
    <source>
        <dbReference type="ARBA" id="ARBA00005953"/>
    </source>
</evidence>
<comment type="similarity">
    <text evidence="1">Belongs to the 4-hydroxybenzoyl-CoA thioesterase family.</text>
</comment>
<organism evidence="3 4">
    <name type="scientific">Natranaeroarchaeum sulfidigenes</name>
    <dbReference type="NCBI Taxonomy" id="2784880"/>
    <lineage>
        <taxon>Archaea</taxon>
        <taxon>Methanobacteriati</taxon>
        <taxon>Methanobacteriota</taxon>
        <taxon>Stenosarchaea group</taxon>
        <taxon>Halobacteria</taxon>
        <taxon>Halobacteriales</taxon>
        <taxon>Natronoarchaeaceae</taxon>
        <taxon>Natranaeroarchaeum</taxon>
    </lineage>
</organism>
<dbReference type="Gene3D" id="3.10.129.10">
    <property type="entry name" value="Hotdog Thioesterase"/>
    <property type="match status" value="1"/>
</dbReference>
<sequence>MSDYEYTATIEKRYNDFDTYGHVNNAVYVTYLESARIKFFRDVIGNRDISTVIAHVEVDYESPILVDHEVTVAVRVAEIGTTSVTLDYEIRADGERAATARTTQVLLDEDDEPRPVAEEWAERFDIEQNRAG</sequence>
<dbReference type="SUPFAM" id="SSF54637">
    <property type="entry name" value="Thioesterase/thiol ester dehydrase-isomerase"/>
    <property type="match status" value="1"/>
</dbReference>
<dbReference type="EMBL" id="CP064786">
    <property type="protein sequence ID" value="QSG03364.1"/>
    <property type="molecule type" value="Genomic_DNA"/>
</dbReference>
<dbReference type="Proteomes" id="UP000663586">
    <property type="component" value="Chromosome"/>
</dbReference>
<keyword evidence="2" id="KW-0378">Hydrolase</keyword>
<accession>A0A897MS23</accession>
<dbReference type="PANTHER" id="PTHR31793:SF27">
    <property type="entry name" value="NOVEL THIOESTERASE SUPERFAMILY DOMAIN AND SAPOSIN A-TYPE DOMAIN CONTAINING PROTEIN (0610012H03RIK)"/>
    <property type="match status" value="1"/>
</dbReference>
<dbReference type="AlphaFoldDB" id="A0A897MS23"/>
<dbReference type="InterPro" id="IPR029069">
    <property type="entry name" value="HotDog_dom_sf"/>
</dbReference>
<dbReference type="Pfam" id="PF13279">
    <property type="entry name" value="4HBT_2"/>
    <property type="match status" value="1"/>
</dbReference>
<proteinExistence type="inferred from homology"/>
<dbReference type="PANTHER" id="PTHR31793">
    <property type="entry name" value="4-HYDROXYBENZOYL-COA THIOESTERASE FAMILY MEMBER"/>
    <property type="match status" value="1"/>
</dbReference>
<gene>
    <name evidence="3" type="primary">fadM</name>
    <name evidence="3" type="ORF">AArcS_2166</name>
</gene>
<evidence type="ECO:0000256" key="2">
    <source>
        <dbReference type="ARBA" id="ARBA00022801"/>
    </source>
</evidence>
<name>A0A897MS23_9EURY</name>
<evidence type="ECO:0000313" key="4">
    <source>
        <dbReference type="Proteomes" id="UP000663586"/>
    </source>
</evidence>